<evidence type="ECO:0000313" key="2">
    <source>
        <dbReference type="Proteomes" id="UP001500582"/>
    </source>
</evidence>
<comment type="caution">
    <text evidence="1">The sequence shown here is derived from an EMBL/GenBank/DDBJ whole genome shotgun (WGS) entry which is preliminary data.</text>
</comment>
<sequence length="104" mass="12388">MYSTSYFLLNDQERDVIVHAETGVKVNVFGLEVDQFQPTRGELHIFGDDHGEWLAFETEGWNGEHFEVIQQAVLWYARYLDYPQMSIQTEDPRPEFRLRKHPDR</sequence>
<accession>A0ABP8GLI2</accession>
<dbReference type="RefSeq" id="WP_345211857.1">
    <property type="nucleotide sequence ID" value="NZ_BAABFT010000007.1"/>
</dbReference>
<name>A0ABP8GLI2_9SPHI</name>
<proteinExistence type="predicted"/>
<reference evidence="2" key="1">
    <citation type="journal article" date="2019" name="Int. J. Syst. Evol. Microbiol.">
        <title>The Global Catalogue of Microorganisms (GCM) 10K type strain sequencing project: providing services to taxonomists for standard genome sequencing and annotation.</title>
        <authorList>
            <consortium name="The Broad Institute Genomics Platform"/>
            <consortium name="The Broad Institute Genome Sequencing Center for Infectious Disease"/>
            <person name="Wu L."/>
            <person name="Ma J."/>
        </authorList>
    </citation>
    <scope>NUCLEOTIDE SEQUENCE [LARGE SCALE GENOMIC DNA]</scope>
    <source>
        <strain evidence="2">JCM 17705</strain>
    </source>
</reference>
<keyword evidence="2" id="KW-1185">Reference proteome</keyword>
<gene>
    <name evidence="1" type="ORF">GCM10023149_29280</name>
</gene>
<evidence type="ECO:0000313" key="1">
    <source>
        <dbReference type="EMBL" id="GAA4326449.1"/>
    </source>
</evidence>
<protein>
    <submittedName>
        <fullName evidence="1">Uncharacterized protein</fullName>
    </submittedName>
</protein>
<dbReference type="EMBL" id="BAABFT010000007">
    <property type="protein sequence ID" value="GAA4326449.1"/>
    <property type="molecule type" value="Genomic_DNA"/>
</dbReference>
<organism evidence="1 2">
    <name type="scientific">Mucilaginibacter gynuensis</name>
    <dbReference type="NCBI Taxonomy" id="1302236"/>
    <lineage>
        <taxon>Bacteria</taxon>
        <taxon>Pseudomonadati</taxon>
        <taxon>Bacteroidota</taxon>
        <taxon>Sphingobacteriia</taxon>
        <taxon>Sphingobacteriales</taxon>
        <taxon>Sphingobacteriaceae</taxon>
        <taxon>Mucilaginibacter</taxon>
    </lineage>
</organism>
<dbReference type="Proteomes" id="UP001500582">
    <property type="component" value="Unassembled WGS sequence"/>
</dbReference>